<feature type="domain" description="CarD-like/TRCF RNAP-interacting" evidence="1">
    <location>
        <begin position="2"/>
        <end position="62"/>
    </location>
</feature>
<dbReference type="InterPro" id="IPR042215">
    <property type="entry name" value="CarD-like_C"/>
</dbReference>
<evidence type="ECO:0000313" key="3">
    <source>
        <dbReference type="Proteomes" id="UP001343257"/>
    </source>
</evidence>
<dbReference type="Pfam" id="PF02559">
    <property type="entry name" value="CarD_TRCF_RID"/>
    <property type="match status" value="1"/>
</dbReference>
<dbReference type="Gene3D" id="2.40.10.170">
    <property type="match status" value="1"/>
</dbReference>
<evidence type="ECO:0000259" key="1">
    <source>
        <dbReference type="Pfam" id="PF02559"/>
    </source>
</evidence>
<evidence type="ECO:0000313" key="2">
    <source>
        <dbReference type="EMBL" id="MED5017811.1"/>
    </source>
</evidence>
<dbReference type="Proteomes" id="UP001343257">
    <property type="component" value="Unassembled WGS sequence"/>
</dbReference>
<accession>A0ABU6PSF2</accession>
<protein>
    <submittedName>
        <fullName evidence="2">CarD family transcriptional regulator</fullName>
    </submittedName>
</protein>
<dbReference type="RefSeq" id="WP_328277726.1">
    <property type="nucleotide sequence ID" value="NZ_JARTLD010000026.1"/>
</dbReference>
<dbReference type="InterPro" id="IPR003711">
    <property type="entry name" value="CarD-like/TRCF_RID"/>
</dbReference>
<dbReference type="EMBL" id="JARTLD010000026">
    <property type="protein sequence ID" value="MED5017811.1"/>
    <property type="molecule type" value="Genomic_DNA"/>
</dbReference>
<comment type="caution">
    <text evidence="2">The sequence shown here is derived from an EMBL/GenBank/DDBJ whole genome shotgun (WGS) entry which is preliminary data.</text>
</comment>
<sequence>MYQIGDLIHYGDTGVCRITDIKLLDVARSGDERLYYVLDPLYQACSISTPVENNRIFMRPIISKEEAERLIDLIPSIHVEEYHSRVQRELVEHYESSLKTHDCEVLIRLTLSIHAKKQTLLEDNKKMGAVDESFMKKAEHMLFGELSAALDIPIEHLPEYIESRVDAIRAK</sequence>
<keyword evidence="3" id="KW-1185">Reference proteome</keyword>
<reference evidence="2 3" key="1">
    <citation type="submission" date="2023-03" db="EMBL/GenBank/DDBJ databases">
        <title>Bacillus Genome Sequencing.</title>
        <authorList>
            <person name="Dunlap C."/>
        </authorList>
    </citation>
    <scope>NUCLEOTIDE SEQUENCE [LARGE SCALE GENOMIC DNA]</scope>
    <source>
        <strain evidence="2 3">NRS-52</strain>
    </source>
</reference>
<gene>
    <name evidence="2" type="ORF">P9847_10895</name>
</gene>
<organism evidence="2 3">
    <name type="scientific">Paenibacillus chibensis</name>
    <dbReference type="NCBI Taxonomy" id="59846"/>
    <lineage>
        <taxon>Bacteria</taxon>
        <taxon>Bacillati</taxon>
        <taxon>Bacillota</taxon>
        <taxon>Bacilli</taxon>
        <taxon>Bacillales</taxon>
        <taxon>Paenibacillaceae</taxon>
        <taxon>Paenibacillus</taxon>
    </lineage>
</organism>
<proteinExistence type="predicted"/>
<dbReference type="Gene3D" id="1.20.58.1290">
    <property type="entry name" value="CarD-like, C-terminal domain"/>
    <property type="match status" value="1"/>
</dbReference>
<name>A0ABU6PSF2_9BACL</name>